<dbReference type="GO" id="GO:0006196">
    <property type="term" value="P:AMP catabolic process"/>
    <property type="evidence" value="ECO:0007669"/>
    <property type="project" value="UniProtKB-UniRule"/>
</dbReference>
<keyword evidence="5 6" id="KW-0120">Carbon dioxide fixation</keyword>
<evidence type="ECO:0000313" key="10">
    <source>
        <dbReference type="Proteomes" id="UP000074294"/>
    </source>
</evidence>
<evidence type="ECO:0000256" key="5">
    <source>
        <dbReference type="ARBA" id="ARBA00023300"/>
    </source>
</evidence>
<comment type="cofactor">
    <cofactor evidence="6">
        <name>Mg(2+)</name>
        <dbReference type="ChEBI" id="CHEBI:18420"/>
    </cofactor>
    <text evidence="6">Binds 1 Mg(2+) ion per subunit.</text>
</comment>
<comment type="catalytic activity">
    <reaction evidence="6">
        <text>D-ribulose 1,5-bisphosphate + O2 = 2-phosphoglycolate + (2R)-3-phosphoglycerate + 2 H(+)</text>
        <dbReference type="Rhea" id="RHEA:36631"/>
        <dbReference type="ChEBI" id="CHEBI:15378"/>
        <dbReference type="ChEBI" id="CHEBI:15379"/>
        <dbReference type="ChEBI" id="CHEBI:57870"/>
        <dbReference type="ChEBI" id="CHEBI:58033"/>
        <dbReference type="ChEBI" id="CHEBI:58272"/>
    </reaction>
</comment>
<dbReference type="InterPro" id="IPR033966">
    <property type="entry name" value="RuBisCO"/>
</dbReference>
<dbReference type="SUPFAM" id="SSF54966">
    <property type="entry name" value="RuBisCO, large subunit, small (N-terminal) domain"/>
    <property type="match status" value="1"/>
</dbReference>
<evidence type="ECO:0000256" key="6">
    <source>
        <dbReference type="HAMAP-Rule" id="MF_01133"/>
    </source>
</evidence>
<keyword evidence="1 6" id="KW-0479">Metal-binding</keyword>
<keyword evidence="2 6" id="KW-0460">Magnesium</keyword>
<feature type="binding site" evidence="6">
    <location>
        <position position="271"/>
    </location>
    <ligand>
        <name>substrate</name>
    </ligand>
</feature>
<dbReference type="SUPFAM" id="SSF51649">
    <property type="entry name" value="RuBisCo, C-terminal domain"/>
    <property type="match status" value="1"/>
</dbReference>
<keyword evidence="4 6" id="KW-0456">Lyase</keyword>
<dbReference type="HAMAP" id="MF_01133">
    <property type="entry name" value="RuBisCO_L_type3"/>
    <property type="match status" value="1"/>
</dbReference>
<feature type="binding site" evidence="6">
    <location>
        <begin position="352"/>
        <end position="354"/>
    </location>
    <ligand>
        <name>substrate</name>
    </ligand>
</feature>
<evidence type="ECO:0000256" key="1">
    <source>
        <dbReference type="ARBA" id="ARBA00022723"/>
    </source>
</evidence>
<comment type="similarity">
    <text evidence="6">Belongs to the RuBisCO large chain family. Type III subfamily.</text>
</comment>
<dbReference type="GO" id="GO:0015977">
    <property type="term" value="P:carbon fixation"/>
    <property type="evidence" value="ECO:0007669"/>
    <property type="project" value="UniProtKB-KW"/>
</dbReference>
<dbReference type="Proteomes" id="UP000074294">
    <property type="component" value="Unassembled WGS sequence"/>
</dbReference>
<evidence type="ECO:0000256" key="2">
    <source>
        <dbReference type="ARBA" id="ARBA00022842"/>
    </source>
</evidence>
<dbReference type="GO" id="GO:0000287">
    <property type="term" value="F:magnesium ion binding"/>
    <property type="evidence" value="ECO:0007669"/>
    <property type="project" value="UniProtKB-UniRule"/>
</dbReference>
<evidence type="ECO:0000259" key="7">
    <source>
        <dbReference type="Pfam" id="PF00016"/>
    </source>
</evidence>
<dbReference type="Gene3D" id="3.30.70.150">
    <property type="entry name" value="RuBisCO large subunit, N-terminal domain"/>
    <property type="match status" value="1"/>
</dbReference>
<dbReference type="PANTHER" id="PTHR42704">
    <property type="entry name" value="RIBULOSE BISPHOSPHATE CARBOXYLASE"/>
    <property type="match status" value="1"/>
</dbReference>
<dbReference type="NCBIfam" id="NF003252">
    <property type="entry name" value="PRK04208.1"/>
    <property type="match status" value="1"/>
</dbReference>
<dbReference type="Pfam" id="PF00016">
    <property type="entry name" value="RuBisCO_large"/>
    <property type="match status" value="1"/>
</dbReference>
<dbReference type="InterPro" id="IPR036376">
    <property type="entry name" value="RuBisCO_lsu_C_sf"/>
</dbReference>
<evidence type="ECO:0000313" key="9">
    <source>
        <dbReference type="EMBL" id="KUO39449.1"/>
    </source>
</evidence>
<feature type="binding site" evidence="6">
    <location>
        <position position="154"/>
    </location>
    <ligand>
        <name>substrate</name>
    </ligand>
</feature>
<dbReference type="SFLD" id="SFLDS00014">
    <property type="entry name" value="RuBisCO"/>
    <property type="match status" value="1"/>
</dbReference>
<dbReference type="SFLD" id="SFLDG00301">
    <property type="entry name" value="RuBisCO-like_proteins"/>
    <property type="match status" value="1"/>
</dbReference>
<dbReference type="Pfam" id="PF02788">
    <property type="entry name" value="RuBisCO_large_N"/>
    <property type="match status" value="1"/>
</dbReference>
<dbReference type="PANTHER" id="PTHR42704:SF17">
    <property type="entry name" value="RIBULOSE BISPHOSPHATE CARBOXYLASE LARGE CHAIN"/>
    <property type="match status" value="1"/>
</dbReference>
<comment type="subunit">
    <text evidence="6">Homodimer or homodecamer. In contrast to form I RuBisCO, the form III RuBisCO is composed solely of large subunits.</text>
</comment>
<feature type="active site" description="Proton acceptor" evidence="6">
    <location>
        <position position="152"/>
    </location>
</feature>
<dbReference type="AlphaFoldDB" id="A0A147JSH4"/>
<evidence type="ECO:0000256" key="4">
    <source>
        <dbReference type="ARBA" id="ARBA00023239"/>
    </source>
</evidence>
<dbReference type="EC" id="4.1.1.39" evidence="6"/>
<sequence>MTTEWYLDFVDADYRPSSDDLIALFRVEPARGISIAEAVGRIASESSIGTWTKLTTMTPEKRRLMAKAFFIRKPWVKVAYPVELFETGNMPQVLSSIAGNIFGMKAIKNLRLEDVSFPPALIKSFPGPQFGIEGIRKIFGVKDRPLTVTVPKPKLGMSSEEHAAAGYEAWLGGLDLLKDDENLSSQSFNQFERRARLSFKMRDKAEKETGEKKSYLINVTAETREMLRRANLVKKLGGEYVMVDILTAGWAAVQTLREECERLGLAIHAHRAFHAVFTRNRKHGMSMVVVAKVARLQGVDQIHVGTVVGKLESPKEEVLTLKEEITSDRVEESGEILPQDWCGIKPVFPVSSGGLHPGLVPEVMKLLGRDILIQAGGGVWGHPDGGRAGAMALRQAIEATLDGVPLTKYAESHRELKRALETWGYSRPR</sequence>
<reference evidence="9 10" key="1">
    <citation type="journal article" date="2016" name="Nat. Microbiol.">
        <title>Genomic inference of the metabolism of cosmopolitan subsurface Archaea, Hadesarchaea.</title>
        <authorList>
            <person name="Baker B.J."/>
            <person name="Saw J.H."/>
            <person name="Lind A.E."/>
            <person name="Lazar C.S."/>
            <person name="Hinrichs K.-U."/>
            <person name="Teske A.P."/>
            <person name="Ettema T.J."/>
        </authorList>
    </citation>
    <scope>NUCLEOTIDE SEQUENCE [LARGE SCALE GENOMIC DNA]</scope>
</reference>
<comment type="function">
    <text evidence="6">Catalyzes the addition of molecular CO(2) and H(2)O to ribulose 1,5-bisphosphate (RuBP), generating two molecules of 3-phosphoglycerate (3-PGA). Functions in an archaeal AMP degradation pathway, together with AMP phosphorylase and R15P isomerase.</text>
</comment>
<feature type="modified residue" description="N6-carboxylysine" evidence="6">
    <location>
        <position position="178"/>
    </location>
</feature>
<dbReference type="EMBL" id="LQMQ01000064">
    <property type="protein sequence ID" value="KUO39449.1"/>
    <property type="molecule type" value="Genomic_DNA"/>
</dbReference>
<keyword evidence="3 6" id="KW-0560">Oxidoreductase</keyword>
<dbReference type="STRING" id="1776334.APZ16_02370"/>
<feature type="domain" description="Ribulose bisphosphate carboxylase large subunit C-terminal" evidence="7">
    <location>
        <begin position="131"/>
        <end position="423"/>
    </location>
</feature>
<proteinExistence type="inferred from homology"/>
<comment type="catalytic activity">
    <reaction evidence="6">
        <text>2 (2R)-3-phosphoglycerate + 2 H(+) = D-ribulose 1,5-bisphosphate + CO2 + H2O</text>
        <dbReference type="Rhea" id="RHEA:23124"/>
        <dbReference type="ChEBI" id="CHEBI:15377"/>
        <dbReference type="ChEBI" id="CHEBI:15378"/>
        <dbReference type="ChEBI" id="CHEBI:16526"/>
        <dbReference type="ChEBI" id="CHEBI:57870"/>
        <dbReference type="ChEBI" id="CHEBI:58272"/>
        <dbReference type="EC" id="4.1.1.39"/>
    </reaction>
</comment>
<comment type="miscellaneous">
    <text evidence="6">Because the Archaea possessing a type III RuBisCO are all anaerobic, it is most likely that only the carboxylase activity of RuBisCO, and not the competitive oxygenase activity (by which RuBP reacts with O(2) to form one molecule of 3-phosphoglycerate and one molecule of 2-phosphoglycolate), is biologically relevant in these strains.</text>
</comment>
<feature type="binding site" evidence="6">
    <location>
        <begin position="374"/>
        <end position="377"/>
    </location>
    <ligand>
        <name>substrate</name>
    </ligand>
</feature>
<evidence type="ECO:0000256" key="3">
    <source>
        <dbReference type="ARBA" id="ARBA00023002"/>
    </source>
</evidence>
<evidence type="ECO:0000259" key="8">
    <source>
        <dbReference type="Pfam" id="PF02788"/>
    </source>
</evidence>
<gene>
    <name evidence="6" type="primary">rbcL</name>
    <name evidence="9" type="ORF">APZ16_02370</name>
</gene>
<dbReference type="NCBIfam" id="TIGR03326">
    <property type="entry name" value="rubisco_III"/>
    <property type="match status" value="1"/>
</dbReference>
<feature type="domain" description="Ribulose bisphosphate carboxylase large subunit ferrodoxin-like N-terminal" evidence="8">
    <location>
        <begin position="8"/>
        <end position="120"/>
    </location>
</feature>
<feature type="binding site" evidence="6">
    <location>
        <position position="303"/>
    </location>
    <ligand>
        <name>substrate</name>
    </ligand>
</feature>
<feature type="binding site" description="via carbamate group" evidence="6">
    <location>
        <position position="178"/>
    </location>
    <ligand>
        <name>Mg(2+)</name>
        <dbReference type="ChEBI" id="CHEBI:18420"/>
    </ligand>
</feature>
<name>A0A147JSH4_HADYE</name>
<organism evidence="9 10">
    <name type="scientific">Hadarchaeum yellowstonense</name>
    <dbReference type="NCBI Taxonomy" id="1776334"/>
    <lineage>
        <taxon>Archaea</taxon>
        <taxon>Methanobacteriati</taxon>
        <taxon>Candidatus Hadarchaeota</taxon>
        <taxon>Candidatus Hadarchaeia</taxon>
        <taxon>Candidatus Hadarchaeales</taxon>
        <taxon>Candidatus Hadarchaeaceae</taxon>
        <taxon>Candidatus Hadarchaeum</taxon>
    </lineage>
</organism>
<dbReference type="GO" id="GO:0016491">
    <property type="term" value="F:oxidoreductase activity"/>
    <property type="evidence" value="ECO:0007669"/>
    <property type="project" value="UniProtKB-KW"/>
</dbReference>
<dbReference type="GO" id="GO:0016984">
    <property type="term" value="F:ribulose-bisphosphate carboxylase activity"/>
    <property type="evidence" value="ECO:0007669"/>
    <property type="project" value="UniProtKB-UniRule"/>
</dbReference>
<accession>A0A147JSH4</accession>
<dbReference type="InterPro" id="IPR017712">
    <property type="entry name" value="RuBisCO_III"/>
</dbReference>
<feature type="site" description="Transition state stabilizer" evidence="6">
    <location>
        <position position="310"/>
    </location>
</feature>
<dbReference type="Gene3D" id="3.20.20.110">
    <property type="entry name" value="Ribulose bisphosphate carboxylase, large subunit, C-terminal domain"/>
    <property type="match status" value="1"/>
</dbReference>
<comment type="caution">
    <text evidence="9">The sequence shown here is derived from an EMBL/GenBank/DDBJ whole genome shotgun (WGS) entry which is preliminary data.</text>
</comment>
<dbReference type="InterPro" id="IPR036422">
    <property type="entry name" value="RuBisCO_lsu_N_sf"/>
</dbReference>
<feature type="binding site" evidence="6">
    <location>
        <position position="180"/>
    </location>
    <ligand>
        <name>Mg(2+)</name>
        <dbReference type="ChEBI" id="CHEBI:18420"/>
    </ligand>
</feature>
<feature type="binding site" evidence="6">
    <location>
        <position position="181"/>
    </location>
    <ligand>
        <name>Mg(2+)</name>
        <dbReference type="ChEBI" id="CHEBI:18420"/>
    </ligand>
</feature>
<dbReference type="InterPro" id="IPR017443">
    <property type="entry name" value="RuBisCO_lsu_fd_N"/>
</dbReference>
<dbReference type="InterPro" id="IPR000685">
    <property type="entry name" value="RuBisCO_lsu_C"/>
</dbReference>
<feature type="active site" description="Proton acceptor" evidence="6">
    <location>
        <position position="270"/>
    </location>
</feature>
<protein>
    <recommendedName>
        <fullName evidence="6">Ribulose bisphosphate carboxylase</fullName>
        <shortName evidence="6">RuBisCO</shortName>
        <ecNumber evidence="6">4.1.1.39</ecNumber>
    </recommendedName>
</protein>